<sequence length="60" mass="7186">MSCEFCSENRGRFNFSNECCWVRWLRSAFKPHAKSMLERYQTKHGRSAMLELIRKVKDDA</sequence>
<evidence type="ECO:0000313" key="1">
    <source>
        <dbReference type="EMBL" id="CAB4127868.1"/>
    </source>
</evidence>
<proteinExistence type="predicted"/>
<name>A0A6J5KZ45_9CAUD</name>
<accession>A0A6J5KZ45</accession>
<gene>
    <name evidence="1" type="ORF">UFOVP96_37</name>
</gene>
<dbReference type="EMBL" id="LR796215">
    <property type="protein sequence ID" value="CAB4127868.1"/>
    <property type="molecule type" value="Genomic_DNA"/>
</dbReference>
<protein>
    <submittedName>
        <fullName evidence="1">Uncharacterized protein</fullName>
    </submittedName>
</protein>
<organism evidence="1">
    <name type="scientific">uncultured Caudovirales phage</name>
    <dbReference type="NCBI Taxonomy" id="2100421"/>
    <lineage>
        <taxon>Viruses</taxon>
        <taxon>Duplodnaviria</taxon>
        <taxon>Heunggongvirae</taxon>
        <taxon>Uroviricota</taxon>
        <taxon>Caudoviricetes</taxon>
        <taxon>Peduoviridae</taxon>
        <taxon>Maltschvirus</taxon>
        <taxon>Maltschvirus maltsch</taxon>
    </lineage>
</organism>
<reference evidence="1" key="1">
    <citation type="submission" date="2020-04" db="EMBL/GenBank/DDBJ databases">
        <authorList>
            <person name="Chiriac C."/>
            <person name="Salcher M."/>
            <person name="Ghai R."/>
            <person name="Kavagutti S V."/>
        </authorList>
    </citation>
    <scope>NUCLEOTIDE SEQUENCE</scope>
</reference>